<proteinExistence type="predicted"/>
<protein>
    <submittedName>
        <fullName evidence="1">Retinoid x</fullName>
    </submittedName>
</protein>
<accession>A0A1D2AHT9</accession>
<dbReference type="AlphaFoldDB" id="A0A1D2AHT9"/>
<sequence>HPPTHLPCRASKRPIPLGGTLPILVCSLSNLRNSGQNRKFKNPVARSRTKSPWAAFHPSLKHLAIGFL</sequence>
<feature type="non-terminal residue" evidence="1">
    <location>
        <position position="68"/>
    </location>
</feature>
<feature type="non-terminal residue" evidence="1">
    <location>
        <position position="1"/>
    </location>
</feature>
<dbReference type="EMBL" id="GETE01001143">
    <property type="protein sequence ID" value="JAT78762.1"/>
    <property type="molecule type" value="Transcribed_RNA"/>
</dbReference>
<name>A0A1D2AHT9_ORNBR</name>
<reference evidence="1" key="1">
    <citation type="submission" date="2016-07" db="EMBL/GenBank/DDBJ databases">
        <title>Salivary Glands transcriptome analysis on engorged females of Ornithodoros brasiliensis (Acari:Argasidae).</title>
        <authorList>
            <person name="Simons S.M."/>
            <person name="Carvalho E."/>
            <person name="Junqueira-de-Azevedo I."/>
            <person name="Ho P.L."/>
            <person name="Giovanni D."/>
            <person name="Mendonca R."/>
            <person name="Onofrio V."/>
            <person name="Landulfo G."/>
            <person name="Ramirez D."/>
            <person name="Barros-Battesti D."/>
        </authorList>
    </citation>
    <scope>NUCLEOTIDE SEQUENCE</scope>
    <source>
        <strain evidence="1">Female</strain>
        <tissue evidence="1">Salivary gland</tissue>
    </source>
</reference>
<evidence type="ECO:0000313" key="1">
    <source>
        <dbReference type="EMBL" id="JAT78762.1"/>
    </source>
</evidence>
<organism evidence="1">
    <name type="scientific">Ornithodoros brasiliensis</name>
    <name type="common">Mouro tick</name>
    <dbReference type="NCBI Taxonomy" id="888526"/>
    <lineage>
        <taxon>Eukaryota</taxon>
        <taxon>Metazoa</taxon>
        <taxon>Ecdysozoa</taxon>
        <taxon>Arthropoda</taxon>
        <taxon>Chelicerata</taxon>
        <taxon>Arachnida</taxon>
        <taxon>Acari</taxon>
        <taxon>Parasitiformes</taxon>
        <taxon>Ixodida</taxon>
        <taxon>Ixodoidea</taxon>
        <taxon>Argasidae</taxon>
        <taxon>Ornithodorinae</taxon>
        <taxon>Ornithodoros</taxon>
    </lineage>
</organism>